<feature type="chain" id="PRO_5010380860" evidence="1">
    <location>
        <begin position="24"/>
        <end position="426"/>
    </location>
</feature>
<feature type="domain" description="SLH" evidence="2">
    <location>
        <begin position="24"/>
        <end position="87"/>
    </location>
</feature>
<dbReference type="RefSeq" id="WP_014425915.1">
    <property type="nucleotide sequence ID" value="NZ_FNJQ01000020.1"/>
</dbReference>
<dbReference type="OrthoDB" id="174569at2"/>
<dbReference type="EMBL" id="FNJQ01000020">
    <property type="protein sequence ID" value="SDP47292.1"/>
    <property type="molecule type" value="Genomic_DNA"/>
</dbReference>
<accession>A0A1H0SZK1</accession>
<dbReference type="InterPro" id="IPR001119">
    <property type="entry name" value="SLH_dom"/>
</dbReference>
<evidence type="ECO:0000313" key="3">
    <source>
        <dbReference type="EMBL" id="SDP47292.1"/>
    </source>
</evidence>
<dbReference type="Gene3D" id="2.40.160.10">
    <property type="entry name" value="Porin"/>
    <property type="match status" value="1"/>
</dbReference>
<sequence>MKKTVLSMLSAGLVMGAATGVSAAANPFSDVPADHWAYDAIATLAADGVIEGYGDGSYQGARNITRYEMAQMVAKAMAKDKGSAADKGLVDKLAAEFAEELNNFGVRVTNLERNADLVKWSGEARYTYTSQRTEDNKGKMSDSTSEAFLLRLEPKAQVNKNWNVHARLDSTVDVREDSTDNVALKRLWAQGNYKNFNVKIGRIPDTTNYDKNLMFFTQLSGVEVNYGQKVKVQARAGRINKDNLRYDEALKRATKRKISEDVASIQSLAVTVSPGKLSLTGAYYHFKSGMFKDTFYSKGANEENAHIWEGAATYRFDKNVSLTGAYMQNTAADYYKRSGLVHLAYKGANKLHQGSWGAYLSYRHQGGNTSMYPSCDGAFYNTKGIEVGAQYTILPNVQAKAIYFNGKQLENDRKAEKLFGRVEYWF</sequence>
<dbReference type="OMA" id="NIRTHYA"/>
<reference evidence="3 4" key="1">
    <citation type="submission" date="2016-10" db="EMBL/GenBank/DDBJ databases">
        <authorList>
            <person name="de Groot N.N."/>
        </authorList>
    </citation>
    <scope>NUCLEOTIDE SEQUENCE [LARGE SCALE GENOMIC DNA]</scope>
    <source>
        <strain evidence="3 4">S137</strain>
    </source>
</reference>
<name>A0A1H0SZK1_SELRU</name>
<evidence type="ECO:0000259" key="2">
    <source>
        <dbReference type="PROSITE" id="PS51272"/>
    </source>
</evidence>
<dbReference type="Pfam" id="PF00395">
    <property type="entry name" value="SLH"/>
    <property type="match status" value="1"/>
</dbReference>
<organism evidence="3 4">
    <name type="scientific">Selenomonas ruminantium</name>
    <dbReference type="NCBI Taxonomy" id="971"/>
    <lineage>
        <taxon>Bacteria</taxon>
        <taxon>Bacillati</taxon>
        <taxon>Bacillota</taxon>
        <taxon>Negativicutes</taxon>
        <taxon>Selenomonadales</taxon>
        <taxon>Selenomonadaceae</taxon>
        <taxon>Selenomonas</taxon>
    </lineage>
</organism>
<dbReference type="Proteomes" id="UP000182412">
    <property type="component" value="Unassembled WGS sequence"/>
</dbReference>
<dbReference type="InterPro" id="IPR051465">
    <property type="entry name" value="Cell_Envelope_Struct_Comp"/>
</dbReference>
<protein>
    <submittedName>
        <fullName evidence="3">S-layer homology domain-containing protein</fullName>
    </submittedName>
</protein>
<dbReference type="InterPro" id="IPR023614">
    <property type="entry name" value="Porin_dom_sf"/>
</dbReference>
<dbReference type="PANTHER" id="PTHR43308">
    <property type="entry name" value="OUTER MEMBRANE PROTEIN ALPHA-RELATED"/>
    <property type="match status" value="1"/>
</dbReference>
<gene>
    <name evidence="3" type="ORF">SAMN05216366_12054</name>
</gene>
<dbReference type="PROSITE" id="PS51272">
    <property type="entry name" value="SLH"/>
    <property type="match status" value="1"/>
</dbReference>
<proteinExistence type="predicted"/>
<dbReference type="AlphaFoldDB" id="A0A1H0SZK1"/>
<feature type="signal peptide" evidence="1">
    <location>
        <begin position="1"/>
        <end position="23"/>
    </location>
</feature>
<evidence type="ECO:0000256" key="1">
    <source>
        <dbReference type="SAM" id="SignalP"/>
    </source>
</evidence>
<keyword evidence="1" id="KW-0732">Signal</keyword>
<dbReference type="SUPFAM" id="SSF56935">
    <property type="entry name" value="Porins"/>
    <property type="match status" value="1"/>
</dbReference>
<evidence type="ECO:0000313" key="4">
    <source>
        <dbReference type="Proteomes" id="UP000182412"/>
    </source>
</evidence>